<keyword evidence="6" id="KW-0408">Iron</keyword>
<organism evidence="17 18">
    <name type="scientific">Blastochloris viridis</name>
    <name type="common">Rhodopseudomonas viridis</name>
    <dbReference type="NCBI Taxonomy" id="1079"/>
    <lineage>
        <taxon>Bacteria</taxon>
        <taxon>Pseudomonadati</taxon>
        <taxon>Pseudomonadota</taxon>
        <taxon>Alphaproteobacteria</taxon>
        <taxon>Hyphomicrobiales</taxon>
        <taxon>Blastochloridaceae</taxon>
        <taxon>Blastochloris</taxon>
    </lineage>
</organism>
<dbReference type="InterPro" id="IPR012910">
    <property type="entry name" value="Plug_dom"/>
</dbReference>
<evidence type="ECO:0000259" key="15">
    <source>
        <dbReference type="Pfam" id="PF07715"/>
    </source>
</evidence>
<evidence type="ECO:0000256" key="6">
    <source>
        <dbReference type="ARBA" id="ARBA00023004"/>
    </source>
</evidence>
<feature type="chain" id="PRO_5014229172" evidence="13">
    <location>
        <begin position="29"/>
        <end position="737"/>
    </location>
</feature>
<evidence type="ECO:0000313" key="16">
    <source>
        <dbReference type="EMBL" id="BAS00497.1"/>
    </source>
</evidence>
<dbReference type="OrthoDB" id="9760333at2"/>
<evidence type="ECO:0000256" key="8">
    <source>
        <dbReference type="ARBA" id="ARBA00023077"/>
    </source>
</evidence>
<keyword evidence="4" id="KW-0410">Iron transport</keyword>
<evidence type="ECO:0000256" key="1">
    <source>
        <dbReference type="ARBA" id="ARBA00004571"/>
    </source>
</evidence>
<keyword evidence="5 11" id="KW-0812">Transmembrane</keyword>
<keyword evidence="3 11" id="KW-1134">Transmembrane beta strand</keyword>
<keyword evidence="10 11" id="KW-0998">Cell outer membrane</keyword>
<keyword evidence="13" id="KW-0732">Signal</keyword>
<proteinExistence type="inferred from homology"/>
<feature type="domain" description="TonB-dependent receptor-like beta-barrel" evidence="14">
    <location>
        <begin position="287"/>
        <end position="696"/>
    </location>
</feature>
<dbReference type="EMBL" id="LN907867">
    <property type="protein sequence ID" value="CUU42276.1"/>
    <property type="molecule type" value="Genomic_DNA"/>
</dbReference>
<evidence type="ECO:0000256" key="5">
    <source>
        <dbReference type="ARBA" id="ARBA00022692"/>
    </source>
</evidence>
<reference evidence="18" key="3">
    <citation type="journal article" date="2016" name="Genome Announc.">
        <title>Revised genome sequence of the purple photosynthetic bacterium Blastochloris viridis.</title>
        <authorList>
            <person name="Liu L.N."/>
            <person name="Faulkner M."/>
            <person name="Liu X."/>
            <person name="Huang F."/>
            <person name="Darby A.C."/>
            <person name="Hall N."/>
        </authorList>
    </citation>
    <scope>NUCLEOTIDE SEQUENCE [LARGE SCALE GENOMIC DNA]</scope>
    <source>
        <strain evidence="18">ATCC 19567 / DSM 133 / F</strain>
    </source>
</reference>
<dbReference type="KEGG" id="bvr:BVIR_1839"/>
<keyword evidence="8 12" id="KW-0798">TonB box</keyword>
<dbReference type="GO" id="GO:0009279">
    <property type="term" value="C:cell outer membrane"/>
    <property type="evidence" value="ECO:0007669"/>
    <property type="project" value="UniProtKB-SubCell"/>
</dbReference>
<evidence type="ECO:0000256" key="4">
    <source>
        <dbReference type="ARBA" id="ARBA00022496"/>
    </source>
</evidence>
<dbReference type="STRING" id="1079.BVIR_1839"/>
<evidence type="ECO:0000256" key="7">
    <source>
        <dbReference type="ARBA" id="ARBA00023065"/>
    </source>
</evidence>
<dbReference type="AlphaFoldDB" id="A0A0H5BJ75"/>
<dbReference type="PATRIC" id="fig|1079.6.peg.1903"/>
<evidence type="ECO:0000259" key="14">
    <source>
        <dbReference type="Pfam" id="PF00593"/>
    </source>
</evidence>
<reference evidence="16" key="1">
    <citation type="journal article" date="2015" name="Genome Announc.">
        <title>Complete Genome Sequence of the Bacteriochlorophyll b-Producing Photosynthetic Bacterium Blastochloris viridis.</title>
        <authorList>
            <person name="Tsukatani Y."/>
            <person name="Hirose Y."/>
            <person name="Harada J."/>
            <person name="Misawa N."/>
            <person name="Mori K."/>
            <person name="Inoue K."/>
            <person name="Tamiaki H."/>
        </authorList>
    </citation>
    <scope>NUCLEOTIDE SEQUENCE [LARGE SCALE GENOMIC DNA]</scope>
    <source>
        <strain evidence="16">DSM 133</strain>
    </source>
</reference>
<name>A0A0H5BJ75_BLAVI</name>
<accession>A0A0H5BJ75</accession>
<dbReference type="PROSITE" id="PS52016">
    <property type="entry name" value="TONB_DEPENDENT_REC_3"/>
    <property type="match status" value="1"/>
</dbReference>
<gene>
    <name evidence="17" type="primary">cirA</name>
    <name evidence="16" type="ORF">BV133_2903</name>
    <name evidence="17" type="ORF">BVIRIDIS_12840</name>
</gene>
<dbReference type="EMBL" id="AP014854">
    <property type="protein sequence ID" value="BAS00497.1"/>
    <property type="molecule type" value="Genomic_DNA"/>
</dbReference>
<evidence type="ECO:0000256" key="11">
    <source>
        <dbReference type="PROSITE-ProRule" id="PRU01360"/>
    </source>
</evidence>
<reference evidence="17" key="2">
    <citation type="submission" date="2015-11" db="EMBL/GenBank/DDBJ databases">
        <authorList>
            <person name="Zhang Y."/>
            <person name="Guo Z."/>
        </authorList>
    </citation>
    <scope>NUCLEOTIDE SEQUENCE</scope>
    <source>
        <strain evidence="17">1</strain>
    </source>
</reference>
<keyword evidence="2 11" id="KW-0813">Transport</keyword>
<dbReference type="Gene3D" id="2.40.170.20">
    <property type="entry name" value="TonB-dependent receptor, beta-barrel domain"/>
    <property type="match status" value="1"/>
</dbReference>
<sequence>MMGIPLRRSTILLASSLLCSTALTPAYAEPETQSENGIETETIEEITVTARKRTEKLRDIPFSVETISRTELEEKRIVDGTTALRDIAGAVKPSFGDRSNDFIIMRGVGAVLFPLSPDDSSVLTFIDGAPTSIAASNSAYFDLQRVEVLKGPQSTLFGRNTSGGAINLIPILPSETPEGYVGVEYGTDNHRLIEGALAGAIVPEKVAGRVAFRARGIDGFLSNTEGPELGDETSYVGRGSLLFTPNERTRWLISASGEKTDLSPIYYTLQGDGMEKLAGYSVADETLEFVNLNSKFEYAFDAFTFTAQTSYHKADTVSRYNALDTYLASAMSGLPTSMFADPDTNHIYWTRHESRATQEFRLTSNPGSSLSWIAGAVGYQDTANLIQSVSLWLYGPLMAGTDDYNQTTTGAAVFGEVTLPVWDKLKWTVGGRLTHESKDFDNLYTSDGTTMAIPSFAEQGTMSYGFWTGRTSLAYEWSPNLSSWASVARGYKGGGYGVFNRAAPFGVARDPYDPTSMIAYEIGSRGSFLDNRLNLSGALFYNDVSQEQITAFNTLTLESMALNVDVQNWGGELEGSYRLAEGWDVGFGAAYTQGELLNVTSVLAALVPGLVDGNKIPGVPEWTFKASLAHRTHVEKLGLDAQLGDAQAYWRLDYSFIGERFAEAGNLFLLEASHLLAARAGLEWEKREFYLFGSNLLNDETISFGQAYGLSAATGEQISGVSYVRGRTFGLGAKVRL</sequence>
<evidence type="ECO:0000256" key="3">
    <source>
        <dbReference type="ARBA" id="ARBA00022452"/>
    </source>
</evidence>
<keyword evidence="18" id="KW-1185">Reference proteome</keyword>
<evidence type="ECO:0000256" key="12">
    <source>
        <dbReference type="RuleBase" id="RU003357"/>
    </source>
</evidence>
<dbReference type="GO" id="GO:0006826">
    <property type="term" value="P:iron ion transport"/>
    <property type="evidence" value="ECO:0007669"/>
    <property type="project" value="UniProtKB-KW"/>
</dbReference>
<feature type="signal peptide" evidence="13">
    <location>
        <begin position="1"/>
        <end position="28"/>
    </location>
</feature>
<dbReference type="PANTHER" id="PTHR32552">
    <property type="entry name" value="FERRICHROME IRON RECEPTOR-RELATED"/>
    <property type="match status" value="1"/>
</dbReference>
<evidence type="ECO:0000256" key="9">
    <source>
        <dbReference type="ARBA" id="ARBA00023136"/>
    </source>
</evidence>
<keyword evidence="7" id="KW-0406">Ion transport</keyword>
<evidence type="ECO:0000256" key="13">
    <source>
        <dbReference type="SAM" id="SignalP"/>
    </source>
</evidence>
<dbReference type="Pfam" id="PF07715">
    <property type="entry name" value="Plug"/>
    <property type="match status" value="1"/>
</dbReference>
<evidence type="ECO:0000313" key="17">
    <source>
        <dbReference type="EMBL" id="CUU42276.1"/>
    </source>
</evidence>
<keyword evidence="9 11" id="KW-0472">Membrane</keyword>
<dbReference type="SUPFAM" id="SSF56935">
    <property type="entry name" value="Porins"/>
    <property type="match status" value="1"/>
</dbReference>
<evidence type="ECO:0000256" key="10">
    <source>
        <dbReference type="ARBA" id="ARBA00023237"/>
    </source>
</evidence>
<evidence type="ECO:0000256" key="2">
    <source>
        <dbReference type="ARBA" id="ARBA00022448"/>
    </source>
</evidence>
<dbReference type="PANTHER" id="PTHR32552:SF81">
    <property type="entry name" value="TONB-DEPENDENT OUTER MEMBRANE RECEPTOR"/>
    <property type="match status" value="1"/>
</dbReference>
<dbReference type="InterPro" id="IPR000531">
    <property type="entry name" value="Beta-barrel_TonB"/>
</dbReference>
<protein>
    <submittedName>
        <fullName evidence="17">Colicin I receptor</fullName>
    </submittedName>
    <submittedName>
        <fullName evidence="16">TonB-dependent receptor</fullName>
    </submittedName>
</protein>
<feature type="domain" description="TonB-dependent receptor plug" evidence="15">
    <location>
        <begin position="57"/>
        <end position="165"/>
    </location>
</feature>
<dbReference type="InterPro" id="IPR039426">
    <property type="entry name" value="TonB-dep_rcpt-like"/>
</dbReference>
<comment type="subcellular location">
    <subcellularLocation>
        <location evidence="1 11">Cell outer membrane</location>
        <topology evidence="1 11">Multi-pass membrane protein</topology>
    </subcellularLocation>
</comment>
<dbReference type="Proteomes" id="UP000065734">
    <property type="component" value="Chromosome I"/>
</dbReference>
<dbReference type="InterPro" id="IPR036942">
    <property type="entry name" value="Beta-barrel_TonB_sf"/>
</dbReference>
<keyword evidence="17" id="KW-0675">Receptor</keyword>
<dbReference type="Pfam" id="PF00593">
    <property type="entry name" value="TonB_dep_Rec_b-barrel"/>
    <property type="match status" value="1"/>
</dbReference>
<comment type="similarity">
    <text evidence="11 12">Belongs to the TonB-dependent receptor family.</text>
</comment>
<evidence type="ECO:0000313" key="18">
    <source>
        <dbReference type="Proteomes" id="UP000065734"/>
    </source>
</evidence>